<dbReference type="Proteomes" id="UP000632849">
    <property type="component" value="Unassembled WGS sequence"/>
</dbReference>
<feature type="compositionally biased region" description="Basic residues" evidence="1">
    <location>
        <begin position="9"/>
        <end position="27"/>
    </location>
</feature>
<dbReference type="AlphaFoldDB" id="A0A919BKK6"/>
<dbReference type="SUPFAM" id="SSF55486">
    <property type="entry name" value="Metalloproteases ('zincins'), catalytic domain"/>
    <property type="match status" value="1"/>
</dbReference>
<evidence type="ECO:0000259" key="2">
    <source>
        <dbReference type="Pfam" id="PF11350"/>
    </source>
</evidence>
<feature type="compositionally biased region" description="Pro residues" evidence="1">
    <location>
        <begin position="88"/>
        <end position="98"/>
    </location>
</feature>
<reference evidence="3" key="1">
    <citation type="journal article" date="2014" name="Int. J. Syst. Evol. Microbiol.">
        <title>Complete genome sequence of Corynebacterium casei LMG S-19264T (=DSM 44701T), isolated from a smear-ripened cheese.</title>
        <authorList>
            <consortium name="US DOE Joint Genome Institute (JGI-PGF)"/>
            <person name="Walter F."/>
            <person name="Albersmeier A."/>
            <person name="Kalinowski J."/>
            <person name="Ruckert C."/>
        </authorList>
    </citation>
    <scope>NUCLEOTIDE SEQUENCE</scope>
    <source>
        <strain evidence="3">JCM 4122</strain>
    </source>
</reference>
<evidence type="ECO:0000256" key="1">
    <source>
        <dbReference type="SAM" id="MobiDB-lite"/>
    </source>
</evidence>
<feature type="region of interest" description="Disordered" evidence="1">
    <location>
        <begin position="1"/>
        <end position="27"/>
    </location>
</feature>
<name>A0A919BKK6_STRFL</name>
<dbReference type="InterPro" id="IPR022603">
    <property type="entry name" value="DUF3152"/>
</dbReference>
<gene>
    <name evidence="3" type="ORF">GCM10017667_26910</name>
</gene>
<evidence type="ECO:0000313" key="3">
    <source>
        <dbReference type="EMBL" id="GHF95352.1"/>
    </source>
</evidence>
<keyword evidence="4" id="KW-1185">Reference proteome</keyword>
<reference evidence="3" key="2">
    <citation type="submission" date="2020-09" db="EMBL/GenBank/DDBJ databases">
        <authorList>
            <person name="Sun Q."/>
            <person name="Ohkuma M."/>
        </authorList>
    </citation>
    <scope>NUCLEOTIDE SEQUENCE</scope>
    <source>
        <strain evidence="3">JCM 4122</strain>
    </source>
</reference>
<feature type="region of interest" description="Disordered" evidence="1">
    <location>
        <begin position="59"/>
        <end position="142"/>
    </location>
</feature>
<comment type="caution">
    <text evidence="3">The sequence shown here is derived from an EMBL/GenBank/DDBJ whole genome shotgun (WGS) entry which is preliminary data.</text>
</comment>
<feature type="compositionally biased region" description="Low complexity" evidence="1">
    <location>
        <begin position="118"/>
        <end position="129"/>
    </location>
</feature>
<evidence type="ECO:0000313" key="4">
    <source>
        <dbReference type="Proteomes" id="UP000632849"/>
    </source>
</evidence>
<dbReference type="Pfam" id="PF11350">
    <property type="entry name" value="DUF3152"/>
    <property type="match status" value="1"/>
</dbReference>
<accession>A0A919BKK6</accession>
<organism evidence="3 4">
    <name type="scientific">Streptomyces filamentosus</name>
    <name type="common">Streptomyces roseosporus</name>
    <dbReference type="NCBI Taxonomy" id="67294"/>
    <lineage>
        <taxon>Bacteria</taxon>
        <taxon>Bacillati</taxon>
        <taxon>Actinomycetota</taxon>
        <taxon>Actinomycetes</taxon>
        <taxon>Kitasatosporales</taxon>
        <taxon>Streptomycetaceae</taxon>
        <taxon>Streptomyces</taxon>
    </lineage>
</organism>
<feature type="compositionally biased region" description="Low complexity" evidence="1">
    <location>
        <begin position="62"/>
        <end position="71"/>
    </location>
</feature>
<sequence>MGYRGASDRRRRTRGERTGGRGRRERVRITRRGRLLLTSLVLATVSVGGGAAVAHFRGDGGAAPAARAPAAQAPPAPERTPRREPAPTAKPKPGPTAKPKPEPKPGATRRPAAVPRSGPGTFTTATGTGEVTGTGGTLRRYRVQIEEGTGLPGRETAEEIEAILAHPRSWAAHGRGRFQQVASGADFVIRIATPDTADALCARQGFDTHGELNCETAEGVVVNLRRWTLGSPTFAGPPEEYRHLIINHEVGHEIGLRRHLGCGGPGKAAPAMMQQIKGLDGCRSNAFPYSEEGIYITGPIVS</sequence>
<dbReference type="EMBL" id="BNBE01000001">
    <property type="protein sequence ID" value="GHF95352.1"/>
    <property type="molecule type" value="Genomic_DNA"/>
</dbReference>
<protein>
    <recommendedName>
        <fullName evidence="2">DUF3152 domain-containing protein</fullName>
    </recommendedName>
</protein>
<proteinExistence type="predicted"/>
<feature type="domain" description="DUF3152" evidence="2">
    <location>
        <begin position="113"/>
        <end position="281"/>
    </location>
</feature>